<dbReference type="Pfam" id="PF01370">
    <property type="entry name" value="Epimerase"/>
    <property type="match status" value="1"/>
</dbReference>
<dbReference type="InterPro" id="IPR036291">
    <property type="entry name" value="NAD(P)-bd_dom_sf"/>
</dbReference>
<dbReference type="HOGENOM" id="CLU_936093_0_0_9"/>
<evidence type="ECO:0000259" key="2">
    <source>
        <dbReference type="Pfam" id="PF01370"/>
    </source>
</evidence>
<dbReference type="SUPFAM" id="SSF51735">
    <property type="entry name" value="NAD(P)-binding Rossmann-fold domains"/>
    <property type="match status" value="1"/>
</dbReference>
<dbReference type="PANTHER" id="PTHR43000">
    <property type="entry name" value="DTDP-D-GLUCOSE 4,6-DEHYDRATASE-RELATED"/>
    <property type="match status" value="1"/>
</dbReference>
<dbReference type="PATRIC" id="fig|1235802.3.peg.478"/>
<dbReference type="OrthoDB" id="9808602at2"/>
<reference evidence="3 4" key="1">
    <citation type="journal article" date="2014" name="Genome Announc.">
        <title>Draft genome sequences of the altered schaedler flora, a defined bacterial community from gnotobiotic mice.</title>
        <authorList>
            <person name="Wannemuehler M.J."/>
            <person name="Overstreet A.M."/>
            <person name="Ward D.V."/>
            <person name="Phillips G.J."/>
        </authorList>
    </citation>
    <scope>NUCLEOTIDE SEQUENCE [LARGE SCALE GENOMIC DNA]</scope>
    <source>
        <strain evidence="3 4">ASF492</strain>
    </source>
</reference>
<organism evidence="3 4">
    <name type="scientific">Eubacterium plexicaudatum ASF492</name>
    <dbReference type="NCBI Taxonomy" id="1235802"/>
    <lineage>
        <taxon>Bacteria</taxon>
        <taxon>Bacillati</taxon>
        <taxon>Bacillota</taxon>
        <taxon>Clostridia</taxon>
        <taxon>Eubacteriales</taxon>
        <taxon>Eubacteriaceae</taxon>
        <taxon>Eubacterium</taxon>
    </lineage>
</organism>
<dbReference type="InterPro" id="IPR001509">
    <property type="entry name" value="Epimerase_deHydtase"/>
</dbReference>
<dbReference type="eggNOG" id="COG0451">
    <property type="taxonomic scope" value="Bacteria"/>
</dbReference>
<name>N2BFC5_9FIRM</name>
<dbReference type="AlphaFoldDB" id="N2BFC5"/>
<dbReference type="Gene3D" id="3.40.50.720">
    <property type="entry name" value="NAD(P)-binding Rossmann-like Domain"/>
    <property type="match status" value="1"/>
</dbReference>
<feature type="domain" description="NAD-dependent epimerase/dehydratase" evidence="2">
    <location>
        <begin position="4"/>
        <end position="213"/>
    </location>
</feature>
<sequence>MKTVLITGANGFVGRNLREYLETEGAYHILCPDKKELNCIEESSVRDYLRSHSADIVLHTAIYNPRIGSGKDIHKELEYDLRMFFNFEKYTEYYGKMFYFGSGAEYDKRSPIVQVHEEDGAHAIPQGDYAFAKYIIGRQILKSTNIYNLRIFGLFGKYENWKAAFISGACCKAVKGLPITIRQNVYFDYLYVSDFCRLVRILMEKDLRYQEYNLVTGKRTDLRTLAGLVCEVSGMELPVYVCKDGLAPEYTASNDRLSDEIGDFSYTPVKTAVEELYRWYREREEMIDLTSLLYS</sequence>
<evidence type="ECO:0000313" key="4">
    <source>
        <dbReference type="Proteomes" id="UP000012589"/>
    </source>
</evidence>
<evidence type="ECO:0000313" key="3">
    <source>
        <dbReference type="EMBL" id="EMZ37110.1"/>
    </source>
</evidence>
<dbReference type="Proteomes" id="UP000012589">
    <property type="component" value="Unassembled WGS sequence"/>
</dbReference>
<gene>
    <name evidence="3" type="ORF">C823_00453</name>
</gene>
<accession>N2BFC5</accession>
<dbReference type="STRING" id="1235802.C823_00453"/>
<proteinExistence type="inferred from homology"/>
<keyword evidence="4" id="KW-1185">Reference proteome</keyword>
<protein>
    <recommendedName>
        <fullName evidence="2">NAD-dependent epimerase/dehydratase domain-containing protein</fullName>
    </recommendedName>
</protein>
<comment type="caution">
    <text evidence="3">The sequence shown here is derived from an EMBL/GenBank/DDBJ whole genome shotgun (WGS) entry which is preliminary data.</text>
</comment>
<comment type="similarity">
    <text evidence="1">Belongs to the NAD(P)-dependent epimerase/dehydratase family.</text>
</comment>
<evidence type="ECO:0000256" key="1">
    <source>
        <dbReference type="ARBA" id="ARBA00007637"/>
    </source>
</evidence>
<dbReference type="EMBL" id="AQFT01000014">
    <property type="protein sequence ID" value="EMZ37110.1"/>
    <property type="molecule type" value="Genomic_DNA"/>
</dbReference>